<reference evidence="11" key="1">
    <citation type="submission" date="2016-10" db="EMBL/GenBank/DDBJ databases">
        <authorList>
            <person name="Varghese N."/>
            <person name="Submissions S."/>
        </authorList>
    </citation>
    <scope>NUCLEOTIDE SEQUENCE [LARGE SCALE GENOMIC DNA]</scope>
    <source>
        <strain evidence="11">DSM 28453</strain>
    </source>
</reference>
<dbReference type="InterPro" id="IPR003784">
    <property type="entry name" value="BioY"/>
</dbReference>
<dbReference type="Proteomes" id="UP000198851">
    <property type="component" value="Unassembled WGS sequence"/>
</dbReference>
<feature type="transmembrane region" description="Helical" evidence="9">
    <location>
        <begin position="112"/>
        <end position="135"/>
    </location>
</feature>
<dbReference type="STRING" id="1280847.SAMN04488036_103385"/>
<evidence type="ECO:0000256" key="4">
    <source>
        <dbReference type="ARBA" id="ARBA00022475"/>
    </source>
</evidence>
<dbReference type="PANTHER" id="PTHR34295">
    <property type="entry name" value="BIOTIN TRANSPORTER BIOY"/>
    <property type="match status" value="1"/>
</dbReference>
<feature type="transmembrane region" description="Helical" evidence="9">
    <location>
        <begin position="147"/>
        <end position="168"/>
    </location>
</feature>
<dbReference type="PANTHER" id="PTHR34295:SF4">
    <property type="entry name" value="BIOTIN TRANSPORTER BIOY-RELATED"/>
    <property type="match status" value="1"/>
</dbReference>
<dbReference type="OrthoDB" id="9803495at2"/>
<evidence type="ECO:0000256" key="9">
    <source>
        <dbReference type="SAM" id="Phobius"/>
    </source>
</evidence>
<gene>
    <name evidence="10" type="ORF">SAMN04488036_103385</name>
</gene>
<dbReference type="EMBL" id="FOSZ01000003">
    <property type="protein sequence ID" value="SFK96104.1"/>
    <property type="molecule type" value="Genomic_DNA"/>
</dbReference>
<evidence type="ECO:0000313" key="11">
    <source>
        <dbReference type="Proteomes" id="UP000198851"/>
    </source>
</evidence>
<organism evidence="10 11">
    <name type="scientific">Shimia haliotis</name>
    <dbReference type="NCBI Taxonomy" id="1280847"/>
    <lineage>
        <taxon>Bacteria</taxon>
        <taxon>Pseudomonadati</taxon>
        <taxon>Pseudomonadota</taxon>
        <taxon>Alphaproteobacteria</taxon>
        <taxon>Rhodobacterales</taxon>
        <taxon>Roseobacteraceae</taxon>
    </lineage>
</organism>
<evidence type="ECO:0000256" key="8">
    <source>
        <dbReference type="PIRNR" id="PIRNR016661"/>
    </source>
</evidence>
<keyword evidence="7 8" id="KW-0472">Membrane</keyword>
<dbReference type="GO" id="GO:0005886">
    <property type="term" value="C:plasma membrane"/>
    <property type="evidence" value="ECO:0007669"/>
    <property type="project" value="UniProtKB-SubCell"/>
</dbReference>
<sequence>MTIKDIVYIALFVALTAALGLMPPIAFAGGALPPITAQSLGVMLAGSVLGAKRGGYALLLFVALVAMGFPLLSGGRGGFGVLLGTSGGFILAWPICAAVIGHLVHKNANANIWVTGGMIAFGGILVMYTLGIPWMAVVGKLGLDKSLAIMVAYIPGDLVKVVLATVIARGLRRAYPNI</sequence>
<feature type="transmembrane region" description="Helical" evidence="9">
    <location>
        <begin position="31"/>
        <end position="49"/>
    </location>
</feature>
<dbReference type="AlphaFoldDB" id="A0A1I4DR66"/>
<keyword evidence="3 8" id="KW-0813">Transport</keyword>
<evidence type="ECO:0000256" key="2">
    <source>
        <dbReference type="ARBA" id="ARBA00010692"/>
    </source>
</evidence>
<comment type="similarity">
    <text evidence="2 8">Belongs to the BioY family.</text>
</comment>
<dbReference type="RefSeq" id="WP_093323395.1">
    <property type="nucleotide sequence ID" value="NZ_FOSZ01000003.1"/>
</dbReference>
<dbReference type="Pfam" id="PF02632">
    <property type="entry name" value="BioY"/>
    <property type="match status" value="1"/>
</dbReference>
<keyword evidence="6 9" id="KW-1133">Transmembrane helix</keyword>
<dbReference type="GO" id="GO:0015225">
    <property type="term" value="F:biotin transmembrane transporter activity"/>
    <property type="evidence" value="ECO:0007669"/>
    <property type="project" value="UniProtKB-UniRule"/>
</dbReference>
<keyword evidence="4 8" id="KW-1003">Cell membrane</keyword>
<evidence type="ECO:0000256" key="3">
    <source>
        <dbReference type="ARBA" id="ARBA00022448"/>
    </source>
</evidence>
<accession>A0A1I4DR66</accession>
<evidence type="ECO:0000256" key="1">
    <source>
        <dbReference type="ARBA" id="ARBA00004651"/>
    </source>
</evidence>
<protein>
    <recommendedName>
        <fullName evidence="8">Biotin transporter</fullName>
    </recommendedName>
</protein>
<evidence type="ECO:0000256" key="6">
    <source>
        <dbReference type="ARBA" id="ARBA00022989"/>
    </source>
</evidence>
<dbReference type="Gene3D" id="1.10.1760.20">
    <property type="match status" value="1"/>
</dbReference>
<dbReference type="PIRSF" id="PIRSF016661">
    <property type="entry name" value="BioY"/>
    <property type="match status" value="1"/>
</dbReference>
<keyword evidence="5 9" id="KW-0812">Transmembrane</keyword>
<evidence type="ECO:0000256" key="7">
    <source>
        <dbReference type="ARBA" id="ARBA00023136"/>
    </source>
</evidence>
<evidence type="ECO:0000313" key="10">
    <source>
        <dbReference type="EMBL" id="SFK96104.1"/>
    </source>
</evidence>
<keyword evidence="11" id="KW-1185">Reference proteome</keyword>
<name>A0A1I4DR66_9RHOB</name>
<feature type="transmembrane region" description="Helical" evidence="9">
    <location>
        <begin position="56"/>
        <end position="73"/>
    </location>
</feature>
<comment type="subcellular location">
    <subcellularLocation>
        <location evidence="1 8">Cell membrane</location>
        <topology evidence="1 8">Multi-pass membrane protein</topology>
    </subcellularLocation>
</comment>
<proteinExistence type="inferred from homology"/>
<evidence type="ECO:0000256" key="5">
    <source>
        <dbReference type="ARBA" id="ARBA00022692"/>
    </source>
</evidence>
<feature type="transmembrane region" description="Helical" evidence="9">
    <location>
        <begin position="7"/>
        <end position="25"/>
    </location>
</feature>
<feature type="transmembrane region" description="Helical" evidence="9">
    <location>
        <begin position="79"/>
        <end position="100"/>
    </location>
</feature>